<comment type="caution">
    <text evidence="2">The sequence shown here is derived from an EMBL/GenBank/DDBJ whole genome shotgun (WGS) entry which is preliminary data.</text>
</comment>
<dbReference type="RefSeq" id="WP_006440187.1">
    <property type="nucleotide sequence ID" value="NZ_DS995356.1"/>
</dbReference>
<dbReference type="EMBL" id="ABWP01000054">
    <property type="protein sequence ID" value="EEA85064.1"/>
    <property type="molecule type" value="Genomic_DNA"/>
</dbReference>
<evidence type="ECO:0000256" key="1">
    <source>
        <dbReference type="SAM" id="Phobius"/>
    </source>
</evidence>
<dbReference type="STRING" id="500633.CLOHIR_01266"/>
<keyword evidence="1" id="KW-0812">Transmembrane</keyword>
<feature type="transmembrane region" description="Helical" evidence="1">
    <location>
        <begin position="53"/>
        <end position="71"/>
    </location>
</feature>
<reference evidence="2 3" key="1">
    <citation type="submission" date="2008-09" db="EMBL/GenBank/DDBJ databases">
        <authorList>
            <person name="Fulton L."/>
            <person name="Clifton S."/>
            <person name="Fulton B."/>
            <person name="Xu J."/>
            <person name="Minx P."/>
            <person name="Pepin K.H."/>
            <person name="Johnson M."/>
            <person name="Thiruvilangam P."/>
            <person name="Bhonagiri V."/>
            <person name="Nash W.E."/>
            <person name="Mardis E.R."/>
            <person name="Wilson R.K."/>
        </authorList>
    </citation>
    <scope>NUCLEOTIDE SEQUENCE [LARGE SCALE GENOMIC DNA]</scope>
    <source>
        <strain evidence="2 3">DSM 13275</strain>
    </source>
</reference>
<dbReference type="HOGENOM" id="CLU_1783496_0_0_9"/>
<organism evidence="2 3">
    <name type="scientific">Peptacetobacter hiranonis (strain DSM 13275 / JCM 10541 / KCTC 15199 / TO-931)</name>
    <name type="common">Clostridium hiranonis</name>
    <dbReference type="NCBI Taxonomy" id="500633"/>
    <lineage>
        <taxon>Bacteria</taxon>
        <taxon>Bacillati</taxon>
        <taxon>Bacillota</taxon>
        <taxon>Clostridia</taxon>
        <taxon>Peptostreptococcales</taxon>
        <taxon>Peptostreptococcaceae</taxon>
        <taxon>Peptacetobacter</taxon>
    </lineage>
</organism>
<protein>
    <submittedName>
        <fullName evidence="2">Uncharacterized protein</fullName>
    </submittedName>
</protein>
<evidence type="ECO:0000313" key="3">
    <source>
        <dbReference type="Proteomes" id="UP000003178"/>
    </source>
</evidence>
<feature type="transmembrane region" description="Helical" evidence="1">
    <location>
        <begin position="27"/>
        <end position="47"/>
    </location>
</feature>
<keyword evidence="1" id="KW-1133">Transmembrane helix</keyword>
<dbReference type="AlphaFoldDB" id="B6FZG2"/>
<dbReference type="InterPro" id="IPR046690">
    <property type="entry name" value="DUF6560"/>
</dbReference>
<accession>B6FZG2</accession>
<dbReference type="Pfam" id="PF20197">
    <property type="entry name" value="DUF6560"/>
    <property type="match status" value="1"/>
</dbReference>
<keyword evidence="3" id="KW-1185">Reference proteome</keyword>
<proteinExistence type="predicted"/>
<keyword evidence="1" id="KW-0472">Membrane</keyword>
<name>B6FZG2_PEPHT</name>
<sequence>MVTAKTKKLQNEKFNNTLKYRVQYQKFFLLAMGAFGLAGVIMTARFGMEKASMPRLVISGIIAVIFIKFLMMKKWRIEIEKDGIEIISLFGKKSIPYSEIESLKCEESKKIIYVGGKKVATIADTVVGFNEIMKIFKRKRVRIDY</sequence>
<reference evidence="2 3" key="2">
    <citation type="submission" date="2008-10" db="EMBL/GenBank/DDBJ databases">
        <title>Draft genome sequence of Clostridium hiranonis (DSM 13275).</title>
        <authorList>
            <person name="Sudarsanam P."/>
            <person name="Ley R."/>
            <person name="Guruge J."/>
            <person name="Turnbaugh P.J."/>
            <person name="Mahowald M."/>
            <person name="Liep D."/>
            <person name="Gordon J."/>
        </authorList>
    </citation>
    <scope>NUCLEOTIDE SEQUENCE [LARGE SCALE GENOMIC DNA]</scope>
    <source>
        <strain evidence="2 3">DSM 13275</strain>
    </source>
</reference>
<dbReference type="Proteomes" id="UP000003178">
    <property type="component" value="Unassembled WGS sequence"/>
</dbReference>
<gene>
    <name evidence="2" type="ORF">CLOHIR_01266</name>
</gene>
<evidence type="ECO:0000313" key="2">
    <source>
        <dbReference type="EMBL" id="EEA85064.1"/>
    </source>
</evidence>